<dbReference type="Gene3D" id="1.20.5.420">
    <property type="entry name" value="Immunoglobulin FC, subunit C"/>
    <property type="match status" value="1"/>
</dbReference>
<gene>
    <name evidence="5" type="ORF">CKAN_01434900</name>
</gene>
<dbReference type="PROSITE" id="PS50005">
    <property type="entry name" value="TPR"/>
    <property type="match status" value="2"/>
</dbReference>
<dbReference type="FunFam" id="1.25.40.10:FF:000330">
    <property type="entry name" value="Tetratricopeptide repeat (TPR)-like superfamily protein"/>
    <property type="match status" value="1"/>
</dbReference>
<dbReference type="InterPro" id="IPR047150">
    <property type="entry name" value="SGT"/>
</dbReference>
<dbReference type="PANTHER" id="PTHR45831">
    <property type="entry name" value="LD24721P"/>
    <property type="match status" value="1"/>
</dbReference>
<dbReference type="EMBL" id="QPKB01000005">
    <property type="protein sequence ID" value="RWR85480.1"/>
    <property type="molecule type" value="Genomic_DNA"/>
</dbReference>
<keyword evidence="1" id="KW-0677">Repeat</keyword>
<dbReference type="GO" id="GO:0072380">
    <property type="term" value="C:TRC complex"/>
    <property type="evidence" value="ECO:0007669"/>
    <property type="project" value="TreeGrafter"/>
</dbReference>
<dbReference type="OrthoDB" id="2423701at2759"/>
<dbReference type="GO" id="GO:0016020">
    <property type="term" value="C:membrane"/>
    <property type="evidence" value="ECO:0007669"/>
    <property type="project" value="TreeGrafter"/>
</dbReference>
<organism evidence="5 6">
    <name type="scientific">Cinnamomum micranthum f. kanehirae</name>
    <dbReference type="NCBI Taxonomy" id="337451"/>
    <lineage>
        <taxon>Eukaryota</taxon>
        <taxon>Viridiplantae</taxon>
        <taxon>Streptophyta</taxon>
        <taxon>Embryophyta</taxon>
        <taxon>Tracheophyta</taxon>
        <taxon>Spermatophyta</taxon>
        <taxon>Magnoliopsida</taxon>
        <taxon>Magnoliidae</taxon>
        <taxon>Laurales</taxon>
        <taxon>Lauraceae</taxon>
        <taxon>Cinnamomum</taxon>
    </lineage>
</organism>
<feature type="compositionally biased region" description="Polar residues" evidence="4">
    <location>
        <begin position="308"/>
        <end position="317"/>
    </location>
</feature>
<keyword evidence="2 3" id="KW-0802">TPR repeat</keyword>
<dbReference type="Pfam" id="PF00515">
    <property type="entry name" value="TPR_1"/>
    <property type="match status" value="1"/>
</dbReference>
<evidence type="ECO:0000313" key="6">
    <source>
        <dbReference type="Proteomes" id="UP000283530"/>
    </source>
</evidence>
<dbReference type="SUPFAM" id="SSF48452">
    <property type="entry name" value="TPR-like"/>
    <property type="match status" value="1"/>
</dbReference>
<dbReference type="GO" id="GO:0060090">
    <property type="term" value="F:molecular adaptor activity"/>
    <property type="evidence" value="ECO:0007669"/>
    <property type="project" value="TreeGrafter"/>
</dbReference>
<protein>
    <submittedName>
        <fullName evidence="5">Small glutamine-rich tetratricopeptide repeat-containing protein</fullName>
    </submittedName>
</protein>
<sequence>MANPRTDSPISRRIVLAFLDFLNSVEPAPGIDVEGLEVVRECLEEVFKLDPSSVDVQTRPHLLVDLFSSSNADEQHKVQPDSCHATMPVEAPSTSSVQNVNEEPVRDPHASGVSQDELFGQFCGALEKIHFFKVMASGDDDHAQLDKAKRLFDEALLEMEKSGCQKVNSNNLAEALKSLGNQAMKSKLYSDAIELYTCAIALCEKNAVYYCNRAAAYTQLQNYTEAIADCNRSIEIDPNYSKAYSRLGFAYYEQGEYSDAISKGFLKALRLDPNSSSIQENIRAAEQKLREELQRTDQDQNARRTNGRDSNGQSAAAGSNRGGPTFTSMPFSGSLPDDFGTIFMDVGPEGSDSNGSNEPGITLGGSVSFTVRAGETTTVELPIGQQMQDIMGAMRSVMDMFPSPPEGPQGDRQA</sequence>
<evidence type="ECO:0000256" key="3">
    <source>
        <dbReference type="PROSITE-ProRule" id="PRU00339"/>
    </source>
</evidence>
<evidence type="ECO:0000313" key="5">
    <source>
        <dbReference type="EMBL" id="RWR85480.1"/>
    </source>
</evidence>
<dbReference type="PANTHER" id="PTHR45831:SF2">
    <property type="entry name" value="LD24721P"/>
    <property type="match status" value="1"/>
</dbReference>
<dbReference type="Proteomes" id="UP000283530">
    <property type="component" value="Unassembled WGS sequence"/>
</dbReference>
<evidence type="ECO:0000256" key="4">
    <source>
        <dbReference type="SAM" id="MobiDB-lite"/>
    </source>
</evidence>
<reference evidence="5 6" key="1">
    <citation type="journal article" date="2019" name="Nat. Plants">
        <title>Stout camphor tree genome fills gaps in understanding of flowering plant genome evolution.</title>
        <authorList>
            <person name="Chaw S.M."/>
            <person name="Liu Y.C."/>
            <person name="Wu Y.W."/>
            <person name="Wang H.Y."/>
            <person name="Lin C.I."/>
            <person name="Wu C.S."/>
            <person name="Ke H.M."/>
            <person name="Chang L.Y."/>
            <person name="Hsu C.Y."/>
            <person name="Yang H.T."/>
            <person name="Sudianto E."/>
            <person name="Hsu M.H."/>
            <person name="Wu K.P."/>
            <person name="Wang L.N."/>
            <person name="Leebens-Mack J.H."/>
            <person name="Tsai I.J."/>
        </authorList>
    </citation>
    <scope>NUCLEOTIDE SEQUENCE [LARGE SCALE GENOMIC DNA]</scope>
    <source>
        <strain evidence="6">cv. Chaw 1501</strain>
        <tissue evidence="5">Young leaves</tissue>
    </source>
</reference>
<dbReference type="GO" id="GO:0006620">
    <property type="term" value="P:post-translational protein targeting to endoplasmic reticulum membrane"/>
    <property type="evidence" value="ECO:0007669"/>
    <property type="project" value="TreeGrafter"/>
</dbReference>
<dbReference type="STRING" id="337451.A0A3S3NDI6"/>
<accession>A0A3S3NDI6</accession>
<proteinExistence type="predicted"/>
<dbReference type="SMART" id="SM00028">
    <property type="entry name" value="TPR"/>
    <property type="match status" value="3"/>
</dbReference>
<comment type="caution">
    <text evidence="5">The sequence shown here is derived from an EMBL/GenBank/DDBJ whole genome shotgun (WGS) entry which is preliminary data.</text>
</comment>
<keyword evidence="6" id="KW-1185">Reference proteome</keyword>
<feature type="repeat" description="TPR" evidence="3">
    <location>
        <begin position="207"/>
        <end position="240"/>
    </location>
</feature>
<dbReference type="InterPro" id="IPR011990">
    <property type="entry name" value="TPR-like_helical_dom_sf"/>
</dbReference>
<dbReference type="AlphaFoldDB" id="A0A3S3NDI6"/>
<evidence type="ECO:0000256" key="1">
    <source>
        <dbReference type="ARBA" id="ARBA00022737"/>
    </source>
</evidence>
<name>A0A3S3NDI6_9MAGN</name>
<feature type="repeat" description="TPR" evidence="3">
    <location>
        <begin position="241"/>
        <end position="275"/>
    </location>
</feature>
<feature type="compositionally biased region" description="Basic and acidic residues" evidence="4">
    <location>
        <begin position="291"/>
        <end position="302"/>
    </location>
</feature>
<evidence type="ECO:0000256" key="2">
    <source>
        <dbReference type="ARBA" id="ARBA00022803"/>
    </source>
</evidence>
<feature type="region of interest" description="Disordered" evidence="4">
    <location>
        <begin position="291"/>
        <end position="334"/>
    </location>
</feature>
<dbReference type="InterPro" id="IPR019734">
    <property type="entry name" value="TPR_rpt"/>
</dbReference>
<dbReference type="Gene3D" id="1.25.40.10">
    <property type="entry name" value="Tetratricopeptide repeat domain"/>
    <property type="match status" value="1"/>
</dbReference>